<gene>
    <name evidence="2" type="ORF">CFAM422_007727</name>
</gene>
<reference evidence="2 3" key="1">
    <citation type="submission" date="2018-06" db="EMBL/GenBank/DDBJ databases">
        <title>Genome analysis of cellulolytic fungus Trichoderma lentiforme CFAM-422.</title>
        <authorList>
            <person name="Steindorff A.S."/>
            <person name="Formighieri E.F."/>
            <person name="Midorikawa G.E.O."/>
            <person name="Tamietti M.S."/>
            <person name="Ramos E.Z."/>
            <person name="Silva A.S."/>
            <person name="Bon E.P.S."/>
            <person name="Mendes T.D."/>
            <person name="Damaso M.C.T."/>
            <person name="Favaro L.C.L."/>
        </authorList>
    </citation>
    <scope>NUCLEOTIDE SEQUENCE [LARGE SCALE GENOMIC DNA]</scope>
    <source>
        <strain evidence="2 3">CFAM-422</strain>
    </source>
</reference>
<dbReference type="Proteomes" id="UP000801864">
    <property type="component" value="Unassembled WGS sequence"/>
</dbReference>
<proteinExistence type="predicted"/>
<evidence type="ECO:0000313" key="2">
    <source>
        <dbReference type="EMBL" id="KAF3068762.1"/>
    </source>
</evidence>
<evidence type="ECO:0000313" key="3">
    <source>
        <dbReference type="Proteomes" id="UP000801864"/>
    </source>
</evidence>
<accession>A0A9P5CC95</accession>
<organism evidence="2 3">
    <name type="scientific">Trichoderma lentiforme</name>
    <dbReference type="NCBI Taxonomy" id="1567552"/>
    <lineage>
        <taxon>Eukaryota</taxon>
        <taxon>Fungi</taxon>
        <taxon>Dikarya</taxon>
        <taxon>Ascomycota</taxon>
        <taxon>Pezizomycotina</taxon>
        <taxon>Sordariomycetes</taxon>
        <taxon>Hypocreomycetidae</taxon>
        <taxon>Hypocreales</taxon>
        <taxon>Hypocreaceae</taxon>
        <taxon>Trichoderma</taxon>
    </lineage>
</organism>
<dbReference type="EMBL" id="QLNT01000013">
    <property type="protein sequence ID" value="KAF3068762.1"/>
    <property type="molecule type" value="Genomic_DNA"/>
</dbReference>
<sequence length="407" mass="45868">MDIVVHQSSSTTADDANSTKLFSSSSTSSPSSSSSASSPSSSSSSPTSSATSSSMSSTSRPASCRIAKMSIYGIARQHCREEILTNPFRWTSRHLKLLRCSFERPLPEPLTPATYAVTEADYTEERSGTPYLQEFFHYYYKIQFREQGIRLLLTTDGCPLIAYDALGLYFNGGVIKRLECVSLCLRSSMHRTLRYRRPLAAFIDRGHIELRRRQSISYRQMRYNQPIIRLFNNRWAKICPPEPVYDPYIVTLLIGVAQQKRRHFLEINCNEEASKGIIFSQVLSTFYSKGQCEVVGEEAFNGWMYLYQANIPLSLLDMFDNPKYAPSTPPSVSVQVITIRYSPLATLRARLLELMVPEKLVSETYGLSARGQKRKYDGQGYTQPAPRENLAGENACSSSCAHILKQP</sequence>
<feature type="compositionally biased region" description="Low complexity" evidence="1">
    <location>
        <begin position="8"/>
        <end position="61"/>
    </location>
</feature>
<name>A0A9P5CC95_9HYPO</name>
<protein>
    <submittedName>
        <fullName evidence="2">Uncharacterized protein</fullName>
    </submittedName>
</protein>
<keyword evidence="3" id="KW-1185">Reference proteome</keyword>
<dbReference type="AlphaFoldDB" id="A0A9P5CC95"/>
<comment type="caution">
    <text evidence="2">The sequence shown here is derived from an EMBL/GenBank/DDBJ whole genome shotgun (WGS) entry which is preliminary data.</text>
</comment>
<feature type="region of interest" description="Disordered" evidence="1">
    <location>
        <begin position="1"/>
        <end position="61"/>
    </location>
</feature>
<evidence type="ECO:0000256" key="1">
    <source>
        <dbReference type="SAM" id="MobiDB-lite"/>
    </source>
</evidence>